<dbReference type="EMBL" id="AFYH01134078">
    <property type="status" value="NOT_ANNOTATED_CDS"/>
    <property type="molecule type" value="Genomic_DNA"/>
</dbReference>
<feature type="transmembrane region" description="Helical" evidence="5">
    <location>
        <begin position="121"/>
        <end position="144"/>
    </location>
</feature>
<dbReference type="GO" id="GO:0061630">
    <property type="term" value="F:ubiquitin protein ligase activity"/>
    <property type="evidence" value="ECO:0007669"/>
    <property type="project" value="InterPro"/>
</dbReference>
<accession>M3XHL0</accession>
<dbReference type="PROSITE" id="PS50089">
    <property type="entry name" value="ZF_RING_2"/>
    <property type="match status" value="1"/>
</dbReference>
<dbReference type="SMART" id="SM00184">
    <property type="entry name" value="RING"/>
    <property type="match status" value="1"/>
</dbReference>
<keyword evidence="3" id="KW-0862">Zinc</keyword>
<dbReference type="Pfam" id="PF13445">
    <property type="entry name" value="zf-RING_UBOX"/>
    <property type="match status" value="1"/>
</dbReference>
<dbReference type="InterPro" id="IPR038896">
    <property type="entry name" value="RNF170"/>
</dbReference>
<keyword evidence="1" id="KW-0479">Metal-binding</keyword>
<evidence type="ECO:0000259" key="6">
    <source>
        <dbReference type="PROSITE" id="PS50089"/>
    </source>
</evidence>
<keyword evidence="2 4" id="KW-0863">Zinc-finger</keyword>
<dbReference type="EMBL" id="AFYH01134077">
    <property type="status" value="NOT_ANNOTATED_CDS"/>
    <property type="molecule type" value="Genomic_DNA"/>
</dbReference>
<dbReference type="AlphaFoldDB" id="M3XHL0"/>
<dbReference type="SUPFAM" id="SSF57850">
    <property type="entry name" value="RING/U-box"/>
    <property type="match status" value="1"/>
</dbReference>
<evidence type="ECO:0000256" key="4">
    <source>
        <dbReference type="PROSITE-ProRule" id="PRU00175"/>
    </source>
</evidence>
<dbReference type="PANTHER" id="PTHR22894:SF2">
    <property type="entry name" value="RING-TYPE DOMAIN-CONTAINING PROTEIN"/>
    <property type="match status" value="1"/>
</dbReference>
<dbReference type="GeneTree" id="ENSGT00390000017123"/>
<dbReference type="Gene3D" id="3.30.40.10">
    <property type="entry name" value="Zinc/RING finger domain, C3HC4 (zinc finger)"/>
    <property type="match status" value="1"/>
</dbReference>
<dbReference type="InterPro" id="IPR027370">
    <property type="entry name" value="Znf-RING_euk"/>
</dbReference>
<proteinExistence type="predicted"/>
<sequence length="150" mass="17139">HKHHRPHFHCDSHCPVCLQTTSFPVETNCGHLFCGSCLIAYWRHGSWLGAINCPLCRQKVNLLCTLFYENYQDKQGLKIVHDIKDYNKRFSGQPRSLADYLCDMPQLFNLALRGLFTMHGLVLIFCLRIAVCSFGAIMCLTSPLEVIPEP</sequence>
<dbReference type="InterPro" id="IPR017907">
    <property type="entry name" value="Znf_RING_CS"/>
</dbReference>
<dbReference type="GO" id="GO:0008270">
    <property type="term" value="F:zinc ion binding"/>
    <property type="evidence" value="ECO:0007669"/>
    <property type="project" value="UniProtKB-KW"/>
</dbReference>
<evidence type="ECO:0000313" key="8">
    <source>
        <dbReference type="Proteomes" id="UP000008672"/>
    </source>
</evidence>
<dbReference type="PANTHER" id="PTHR22894">
    <property type="entry name" value="RING-TYPE DOMAIN-CONTAINING PROTEIN"/>
    <property type="match status" value="1"/>
</dbReference>
<evidence type="ECO:0000256" key="1">
    <source>
        <dbReference type="ARBA" id="ARBA00022723"/>
    </source>
</evidence>
<protein>
    <submittedName>
        <fullName evidence="7">Si:dkey-183n20.15</fullName>
    </submittedName>
</protein>
<dbReference type="EMBL" id="AFYH01134076">
    <property type="status" value="NOT_ANNOTATED_CDS"/>
    <property type="molecule type" value="Genomic_DNA"/>
</dbReference>
<dbReference type="InterPro" id="IPR001841">
    <property type="entry name" value="Znf_RING"/>
</dbReference>
<evidence type="ECO:0000313" key="7">
    <source>
        <dbReference type="Ensembl" id="ENSLACP00000022216.1"/>
    </source>
</evidence>
<reference evidence="8" key="1">
    <citation type="submission" date="2011-08" db="EMBL/GenBank/DDBJ databases">
        <title>The draft genome of Latimeria chalumnae.</title>
        <authorList>
            <person name="Di Palma F."/>
            <person name="Alfoldi J."/>
            <person name="Johnson J."/>
            <person name="Berlin A."/>
            <person name="Gnerre S."/>
            <person name="Jaffe D."/>
            <person name="MacCallum I."/>
            <person name="Young S."/>
            <person name="Walker B.J."/>
            <person name="Lander E."/>
            <person name="Lindblad-Toh K."/>
        </authorList>
    </citation>
    <scope>NUCLEOTIDE SEQUENCE [LARGE SCALE GENOMIC DNA]</scope>
    <source>
        <strain evidence="8">Wild caught</strain>
    </source>
</reference>
<feature type="domain" description="RING-type" evidence="6">
    <location>
        <begin position="14"/>
        <end position="57"/>
    </location>
</feature>
<dbReference type="HOGENOM" id="CLU_072335_2_0_1"/>
<dbReference type="STRING" id="7897.ENSLACP00000022216"/>
<dbReference type="OMA" id="WIMAIKE"/>
<dbReference type="CDD" id="cd16553">
    <property type="entry name" value="RING-HC_RNF170"/>
    <property type="match status" value="1"/>
</dbReference>
<keyword evidence="5" id="KW-1133">Transmembrane helix</keyword>
<keyword evidence="8" id="KW-1185">Reference proteome</keyword>
<dbReference type="InParanoid" id="M3XHL0"/>
<dbReference type="Proteomes" id="UP000008672">
    <property type="component" value="Unassembled WGS sequence"/>
</dbReference>
<reference evidence="7" key="3">
    <citation type="submission" date="2025-09" db="UniProtKB">
        <authorList>
            <consortium name="Ensembl"/>
        </authorList>
    </citation>
    <scope>IDENTIFICATION</scope>
</reference>
<evidence type="ECO:0000256" key="3">
    <source>
        <dbReference type="ARBA" id="ARBA00022833"/>
    </source>
</evidence>
<organism evidence="7 8">
    <name type="scientific">Latimeria chalumnae</name>
    <name type="common">Coelacanth</name>
    <dbReference type="NCBI Taxonomy" id="7897"/>
    <lineage>
        <taxon>Eukaryota</taxon>
        <taxon>Metazoa</taxon>
        <taxon>Chordata</taxon>
        <taxon>Craniata</taxon>
        <taxon>Vertebrata</taxon>
        <taxon>Euteleostomi</taxon>
        <taxon>Coelacanthiformes</taxon>
        <taxon>Coelacanthidae</taxon>
        <taxon>Latimeria</taxon>
    </lineage>
</organism>
<keyword evidence="5" id="KW-0812">Transmembrane</keyword>
<dbReference type="InterPro" id="IPR013083">
    <property type="entry name" value="Znf_RING/FYVE/PHD"/>
</dbReference>
<evidence type="ECO:0000256" key="2">
    <source>
        <dbReference type="ARBA" id="ARBA00022771"/>
    </source>
</evidence>
<dbReference type="Ensembl" id="ENSLACT00000025867.1">
    <property type="protein sequence ID" value="ENSLACP00000022216.1"/>
    <property type="gene ID" value="ENSLACG00000022682.1"/>
</dbReference>
<evidence type="ECO:0000256" key="5">
    <source>
        <dbReference type="SAM" id="Phobius"/>
    </source>
</evidence>
<keyword evidence="5" id="KW-0472">Membrane</keyword>
<dbReference type="eggNOG" id="KOG2164">
    <property type="taxonomic scope" value="Eukaryota"/>
</dbReference>
<dbReference type="PROSITE" id="PS00518">
    <property type="entry name" value="ZF_RING_1"/>
    <property type="match status" value="1"/>
</dbReference>
<name>M3XHL0_LATCH</name>
<reference evidence="7" key="2">
    <citation type="submission" date="2025-08" db="UniProtKB">
        <authorList>
            <consortium name="Ensembl"/>
        </authorList>
    </citation>
    <scope>IDENTIFICATION</scope>
</reference>